<comment type="caution">
    <text evidence="1">The sequence shown here is derived from an EMBL/GenBank/DDBJ whole genome shotgun (WGS) entry which is preliminary data.</text>
</comment>
<dbReference type="AlphaFoldDB" id="A0A397PBN2"/>
<name>A0A397PBN2_9SPHN</name>
<evidence type="ECO:0008006" key="3">
    <source>
        <dbReference type="Google" id="ProtNLM"/>
    </source>
</evidence>
<dbReference type="EMBL" id="QXDC01000002">
    <property type="protein sequence ID" value="RIA46358.1"/>
    <property type="molecule type" value="Genomic_DNA"/>
</dbReference>
<keyword evidence="2" id="KW-1185">Reference proteome</keyword>
<dbReference type="Gene3D" id="3.40.50.1010">
    <property type="entry name" value="5'-nuclease"/>
    <property type="match status" value="1"/>
</dbReference>
<dbReference type="Proteomes" id="UP000266568">
    <property type="component" value="Unassembled WGS sequence"/>
</dbReference>
<evidence type="ECO:0000313" key="1">
    <source>
        <dbReference type="EMBL" id="RIA46358.1"/>
    </source>
</evidence>
<gene>
    <name evidence="1" type="ORF">DFR49_0898</name>
</gene>
<organism evidence="1 2">
    <name type="scientific">Hephaestia caeni</name>
    <dbReference type="NCBI Taxonomy" id="645617"/>
    <lineage>
        <taxon>Bacteria</taxon>
        <taxon>Pseudomonadati</taxon>
        <taxon>Pseudomonadota</taxon>
        <taxon>Alphaproteobacteria</taxon>
        <taxon>Sphingomonadales</taxon>
        <taxon>Sphingomonadaceae</taxon>
        <taxon>Hephaestia</taxon>
    </lineage>
</organism>
<protein>
    <recommendedName>
        <fullName evidence="3">PIN domain-containing protein</fullName>
    </recommendedName>
</protein>
<reference evidence="1 2" key="1">
    <citation type="submission" date="2018-08" db="EMBL/GenBank/DDBJ databases">
        <title>Genomic Encyclopedia of Type Strains, Phase IV (KMG-IV): sequencing the most valuable type-strain genomes for metagenomic binning, comparative biology and taxonomic classification.</title>
        <authorList>
            <person name="Goeker M."/>
        </authorList>
    </citation>
    <scope>NUCLEOTIDE SEQUENCE [LARGE SCALE GENOMIC DNA]</scope>
    <source>
        <strain evidence="1 2">DSM 25527</strain>
    </source>
</reference>
<accession>A0A397PBN2</accession>
<evidence type="ECO:0000313" key="2">
    <source>
        <dbReference type="Proteomes" id="UP000266568"/>
    </source>
</evidence>
<proteinExistence type="predicted"/>
<sequence length="156" mass="17111">MSYILTSGSVLRLLAANPLDPLTKWIEEERVRPLIAITTMAQALDAIRMDPTVDPADRKTLERRYDDLARELRIDKRESVLTAEFDLKSAEILADLLSVGAAEEEIGEMDLVAAAIAVQHNMDLVVVENSAAWEAFAAAIPPESGRLSLRVISPAD</sequence>